<dbReference type="RefSeq" id="WP_060753212.1">
    <property type="nucleotide sequence ID" value="NZ_LRMR01000005.1"/>
</dbReference>
<dbReference type="OrthoDB" id="7032155at2"/>
<feature type="transmembrane region" description="Helical" evidence="5">
    <location>
        <begin position="46"/>
        <end position="67"/>
    </location>
</feature>
<keyword evidence="3 5" id="KW-1133">Transmembrane helix</keyword>
<evidence type="ECO:0000256" key="5">
    <source>
        <dbReference type="SAM" id="Phobius"/>
    </source>
</evidence>
<feature type="domain" description="Lipopolysaccharide assembly protein A" evidence="6">
    <location>
        <begin position="26"/>
        <end position="77"/>
    </location>
</feature>
<evidence type="ECO:0000256" key="2">
    <source>
        <dbReference type="ARBA" id="ARBA00022692"/>
    </source>
</evidence>
<keyword evidence="4 5" id="KW-0472">Membrane</keyword>
<keyword evidence="2 5" id="KW-0812">Transmembrane</keyword>
<evidence type="ECO:0000313" key="7">
    <source>
        <dbReference type="EMBL" id="KWU52232.1"/>
    </source>
</evidence>
<dbReference type="GO" id="GO:0005886">
    <property type="term" value="C:plasma membrane"/>
    <property type="evidence" value="ECO:0007669"/>
    <property type="project" value="InterPro"/>
</dbReference>
<evidence type="ECO:0000256" key="3">
    <source>
        <dbReference type="ARBA" id="ARBA00022989"/>
    </source>
</evidence>
<comment type="caution">
    <text evidence="7">The sequence shown here is derived from an EMBL/GenBank/DDBJ whole genome shotgun (WGS) entry which is preliminary data.</text>
</comment>
<dbReference type="Proteomes" id="UP000067111">
    <property type="component" value="Unassembled WGS sequence"/>
</dbReference>
<accession>A0A0X7K9F2</accession>
<evidence type="ECO:0000256" key="4">
    <source>
        <dbReference type="ARBA" id="ARBA00023136"/>
    </source>
</evidence>
<dbReference type="InterPro" id="IPR010445">
    <property type="entry name" value="LapA_dom"/>
</dbReference>
<keyword evidence="1" id="KW-1003">Cell membrane</keyword>
<name>A0A0X7K9F2_9PSED</name>
<dbReference type="EMBL" id="LRMR01000005">
    <property type="protein sequence ID" value="KWU52232.1"/>
    <property type="molecule type" value="Genomic_DNA"/>
</dbReference>
<reference evidence="8" key="1">
    <citation type="submission" date="2016-01" db="EMBL/GenBank/DDBJ databases">
        <authorList>
            <person name="Gamez R.M."/>
            <person name="Rodriguez F."/>
            <person name="Bernal J.F."/>
            <person name="Agarwala R."/>
            <person name="Landsman D."/>
            <person name="Marino-Ramirez L."/>
        </authorList>
    </citation>
    <scope>NUCLEOTIDE SEQUENCE [LARGE SCALE GENOMIC DNA]</scope>
    <source>
        <strain evidence="8">Ps006</strain>
    </source>
</reference>
<dbReference type="AlphaFoldDB" id="A0A0X7K9F2"/>
<proteinExistence type="predicted"/>
<sequence length="80" mass="8466">MRGLKRVVLLLVVLVAVLAVLGFVLENQQGVSLSFLGWATAQMPVAVFVVLALIVGMLIGPLLGVLVGSRRRKKASAERG</sequence>
<evidence type="ECO:0000313" key="8">
    <source>
        <dbReference type="Proteomes" id="UP000067111"/>
    </source>
</evidence>
<dbReference type="Pfam" id="PF06305">
    <property type="entry name" value="LapA_dom"/>
    <property type="match status" value="1"/>
</dbReference>
<gene>
    <name evidence="7" type="ORF">AWV77_05220</name>
</gene>
<evidence type="ECO:0000259" key="6">
    <source>
        <dbReference type="Pfam" id="PF06305"/>
    </source>
</evidence>
<evidence type="ECO:0000256" key="1">
    <source>
        <dbReference type="ARBA" id="ARBA00022475"/>
    </source>
</evidence>
<protein>
    <recommendedName>
        <fullName evidence="6">Lipopolysaccharide assembly protein A domain-containing protein</fullName>
    </recommendedName>
</protein>
<organism evidence="7 8">
    <name type="scientific">Pseudomonas palleroniana</name>
    <dbReference type="NCBI Taxonomy" id="191390"/>
    <lineage>
        <taxon>Bacteria</taxon>
        <taxon>Pseudomonadati</taxon>
        <taxon>Pseudomonadota</taxon>
        <taxon>Gammaproteobacteria</taxon>
        <taxon>Pseudomonadales</taxon>
        <taxon>Pseudomonadaceae</taxon>
        <taxon>Pseudomonas</taxon>
    </lineage>
</organism>